<protein>
    <recommendedName>
        <fullName evidence="3">non-specific serine/threonine protein kinase</fullName>
        <ecNumber evidence="3">2.7.11.1</ecNumber>
    </recommendedName>
</protein>
<dbReference type="KEGG" id="soe:110779248"/>
<evidence type="ECO:0000313" key="17">
    <source>
        <dbReference type="RefSeq" id="XP_021839473.1"/>
    </source>
</evidence>
<evidence type="ECO:0000256" key="10">
    <source>
        <dbReference type="ARBA" id="ARBA00048679"/>
    </source>
</evidence>
<organism evidence="16 17">
    <name type="scientific">Spinacia oleracea</name>
    <name type="common">Spinach</name>
    <dbReference type="NCBI Taxonomy" id="3562"/>
    <lineage>
        <taxon>Eukaryota</taxon>
        <taxon>Viridiplantae</taxon>
        <taxon>Streptophyta</taxon>
        <taxon>Embryophyta</taxon>
        <taxon>Tracheophyta</taxon>
        <taxon>Spermatophyta</taxon>
        <taxon>Magnoliopsida</taxon>
        <taxon>eudicotyledons</taxon>
        <taxon>Gunneridae</taxon>
        <taxon>Pentapetalae</taxon>
        <taxon>Caryophyllales</taxon>
        <taxon>Chenopodiaceae</taxon>
        <taxon>Chenopodioideae</taxon>
        <taxon>Anserineae</taxon>
        <taxon>Spinacia</taxon>
    </lineage>
</organism>
<evidence type="ECO:0000259" key="15">
    <source>
        <dbReference type="PROSITE" id="PS50816"/>
    </source>
</evidence>
<comment type="catalytic activity">
    <reaction evidence="9">
        <text>L-threonyl-[protein] + ATP = O-phospho-L-threonyl-[protein] + ADP + H(+)</text>
        <dbReference type="Rhea" id="RHEA:46608"/>
        <dbReference type="Rhea" id="RHEA-COMP:11060"/>
        <dbReference type="Rhea" id="RHEA-COMP:11605"/>
        <dbReference type="ChEBI" id="CHEBI:15378"/>
        <dbReference type="ChEBI" id="CHEBI:30013"/>
        <dbReference type="ChEBI" id="CHEBI:30616"/>
        <dbReference type="ChEBI" id="CHEBI:61977"/>
        <dbReference type="ChEBI" id="CHEBI:456216"/>
        <dbReference type="EC" id="2.7.11.1"/>
    </reaction>
</comment>
<reference evidence="17" key="2">
    <citation type="submission" date="2025-08" db="UniProtKB">
        <authorList>
            <consortium name="RefSeq"/>
        </authorList>
    </citation>
    <scope>IDENTIFICATION</scope>
    <source>
        <tissue evidence="17">Leaf</tissue>
    </source>
</reference>
<dbReference type="InterPro" id="IPR000719">
    <property type="entry name" value="Prot_kinase_dom"/>
</dbReference>
<evidence type="ECO:0000259" key="14">
    <source>
        <dbReference type="PROSITE" id="PS50011"/>
    </source>
</evidence>
<dbReference type="FunFam" id="1.10.510.10:FF:000571">
    <property type="entry name" value="Maternal embryonic leucine zipper kinase"/>
    <property type="match status" value="1"/>
</dbReference>
<dbReference type="Proteomes" id="UP000813463">
    <property type="component" value="Chromosome 3"/>
</dbReference>
<dbReference type="FunFam" id="3.30.200.20:FF:000042">
    <property type="entry name" value="Aurora kinase A"/>
    <property type="match status" value="1"/>
</dbReference>
<dbReference type="SUPFAM" id="SSF56112">
    <property type="entry name" value="Protein kinase-like (PK-like)"/>
    <property type="match status" value="1"/>
</dbReference>
<sequence>MDKGEKNIVFGKYAAGRLLGCGAFAKVYSAKNVDSGQMVAIKVFNKKRIIQNNMMSNIKGEITTMGRLQHPNIIRLYEVLACKRKIYFVMELAKGGELYAKVTKGRFSEELSRKYFQQLISAVGYCHFRGVYHRDLKPGNLLLDKYGKLKVSDFGLAAVNDHIDGSLQTICGTLTFMAPEMLKKRPYGGAMVDVWSCGVILYVLAAGYLPFNEPNSTSMCRKISQGDYRCPNWMSSDLVRLLSRLLDTNPKTRITIDEIIHDPWFNNGGLFKGKSPEFEFPFYHDDTGSSSDDLYGNFFSVKQPCSSVKKNTSITSSMNAFDLIAFSSGLGLSRLLNQTTYNPFEDGEKFFSSLPVDVIIAKTGEVADELKLKLRRRKEDCVVDLVGPIGNFIARVEINQVTKQLVIVDVKMKRGDFMSNSNNILRDKLIPKLSQLIYSFESQPTNQMDTIHDHQLTIAAIYVD</sequence>
<evidence type="ECO:0000256" key="9">
    <source>
        <dbReference type="ARBA" id="ARBA00047899"/>
    </source>
</evidence>
<evidence type="ECO:0000256" key="3">
    <source>
        <dbReference type="ARBA" id="ARBA00012513"/>
    </source>
</evidence>
<dbReference type="GO" id="GO:0005524">
    <property type="term" value="F:ATP binding"/>
    <property type="evidence" value="ECO:0007669"/>
    <property type="project" value="UniProtKB-UniRule"/>
</dbReference>
<dbReference type="PANTHER" id="PTHR43895">
    <property type="entry name" value="CALCIUM/CALMODULIN-DEPENDENT PROTEIN KINASE KINASE-RELATED"/>
    <property type="match status" value="1"/>
</dbReference>
<dbReference type="PROSITE" id="PS50011">
    <property type="entry name" value="PROTEIN_KINASE_DOM"/>
    <property type="match status" value="1"/>
</dbReference>
<dbReference type="Pfam" id="PF00069">
    <property type="entry name" value="Pkinase"/>
    <property type="match status" value="1"/>
</dbReference>
<keyword evidence="8 12" id="KW-0067">ATP-binding</keyword>
<keyword evidence="5" id="KW-0808">Transferase</keyword>
<keyword evidence="4 13" id="KW-0723">Serine/threonine-protein kinase</keyword>
<dbReference type="RefSeq" id="XP_021839473.1">
    <property type="nucleotide sequence ID" value="XM_021983781.2"/>
</dbReference>
<dbReference type="GO" id="GO:0007165">
    <property type="term" value="P:signal transduction"/>
    <property type="evidence" value="ECO:0000318"/>
    <property type="project" value="GO_Central"/>
</dbReference>
<dbReference type="InterPro" id="IPR004041">
    <property type="entry name" value="NAF_dom"/>
</dbReference>
<keyword evidence="6 12" id="KW-0547">Nucleotide-binding</keyword>
<gene>
    <name evidence="17" type="primary">LOC110779248</name>
</gene>
<evidence type="ECO:0000256" key="11">
    <source>
        <dbReference type="ARBA" id="ARBA00058225"/>
    </source>
</evidence>
<feature type="domain" description="Protein kinase" evidence="14">
    <location>
        <begin position="13"/>
        <end position="265"/>
    </location>
</feature>
<dbReference type="PROSITE" id="PS50816">
    <property type="entry name" value="NAF"/>
    <property type="match status" value="1"/>
</dbReference>
<proteinExistence type="inferred from homology"/>
<accession>A0A9R0HYP9</accession>
<dbReference type="OrthoDB" id="193931at2759"/>
<dbReference type="Gene3D" id="1.10.510.10">
    <property type="entry name" value="Transferase(Phosphotransferase) domain 1"/>
    <property type="match status" value="1"/>
</dbReference>
<evidence type="ECO:0000256" key="12">
    <source>
        <dbReference type="PROSITE-ProRule" id="PRU10141"/>
    </source>
</evidence>
<dbReference type="Pfam" id="PF03822">
    <property type="entry name" value="NAF"/>
    <property type="match status" value="1"/>
</dbReference>
<feature type="binding site" evidence="12">
    <location>
        <position position="42"/>
    </location>
    <ligand>
        <name>ATP</name>
        <dbReference type="ChEBI" id="CHEBI:30616"/>
    </ligand>
</feature>
<name>A0A9R0HYP9_SPIOL</name>
<evidence type="ECO:0000256" key="2">
    <source>
        <dbReference type="ARBA" id="ARBA00006234"/>
    </source>
</evidence>
<dbReference type="SMART" id="SM00220">
    <property type="entry name" value="S_TKc"/>
    <property type="match status" value="1"/>
</dbReference>
<dbReference type="InterPro" id="IPR017441">
    <property type="entry name" value="Protein_kinase_ATP_BS"/>
</dbReference>
<dbReference type="CDD" id="cd12195">
    <property type="entry name" value="CIPK_C"/>
    <property type="match status" value="1"/>
</dbReference>
<dbReference type="InterPro" id="IPR011009">
    <property type="entry name" value="Kinase-like_dom_sf"/>
</dbReference>
<evidence type="ECO:0000256" key="8">
    <source>
        <dbReference type="ARBA" id="ARBA00022840"/>
    </source>
</evidence>
<evidence type="ECO:0000256" key="1">
    <source>
        <dbReference type="ARBA" id="ARBA00001936"/>
    </source>
</evidence>
<dbReference type="GO" id="GO:0004674">
    <property type="term" value="F:protein serine/threonine kinase activity"/>
    <property type="evidence" value="ECO:0000318"/>
    <property type="project" value="GO_Central"/>
</dbReference>
<dbReference type="AlphaFoldDB" id="A0A9R0HYP9"/>
<dbReference type="PROSITE" id="PS00107">
    <property type="entry name" value="PROTEIN_KINASE_ATP"/>
    <property type="match status" value="1"/>
</dbReference>
<keyword evidence="7" id="KW-0418">Kinase</keyword>
<dbReference type="PROSITE" id="PS00108">
    <property type="entry name" value="PROTEIN_KINASE_ST"/>
    <property type="match status" value="1"/>
</dbReference>
<evidence type="ECO:0000256" key="13">
    <source>
        <dbReference type="RuleBase" id="RU000304"/>
    </source>
</evidence>
<evidence type="ECO:0000256" key="6">
    <source>
        <dbReference type="ARBA" id="ARBA00022741"/>
    </source>
</evidence>
<dbReference type="EC" id="2.7.11.1" evidence="3"/>
<evidence type="ECO:0000313" key="16">
    <source>
        <dbReference type="Proteomes" id="UP000813463"/>
    </source>
</evidence>
<comment type="cofactor">
    <cofactor evidence="1">
        <name>Mn(2+)</name>
        <dbReference type="ChEBI" id="CHEBI:29035"/>
    </cofactor>
</comment>
<dbReference type="PANTHER" id="PTHR43895:SF151">
    <property type="entry name" value="CBL-INTERACTING SERINE_THREONINE-PROTEIN KINASE 11"/>
    <property type="match status" value="1"/>
</dbReference>
<keyword evidence="16" id="KW-1185">Reference proteome</keyword>
<dbReference type="Gene3D" id="3.30.310.80">
    <property type="entry name" value="Kinase associated domain 1, KA1"/>
    <property type="match status" value="1"/>
</dbReference>
<reference evidence="16" key="1">
    <citation type="journal article" date="2021" name="Nat. Commun.">
        <title>Genomic analyses provide insights into spinach domestication and the genetic basis of agronomic traits.</title>
        <authorList>
            <person name="Cai X."/>
            <person name="Sun X."/>
            <person name="Xu C."/>
            <person name="Sun H."/>
            <person name="Wang X."/>
            <person name="Ge C."/>
            <person name="Zhang Z."/>
            <person name="Wang Q."/>
            <person name="Fei Z."/>
            <person name="Jiao C."/>
            <person name="Wang Q."/>
        </authorList>
    </citation>
    <scope>NUCLEOTIDE SEQUENCE [LARGE SCALE GENOMIC DNA]</scope>
    <source>
        <strain evidence="16">cv. Varoflay</strain>
    </source>
</reference>
<evidence type="ECO:0000256" key="7">
    <source>
        <dbReference type="ARBA" id="ARBA00022777"/>
    </source>
</evidence>
<comment type="function">
    <text evidence="11">CIPK serine-threonine protein kinases interact with CBL proteins. Binding of a CBL protein to the regulatory NAF domain of CIPK protein lead to the activation of the kinase in a calcium-dependent manner.</text>
</comment>
<evidence type="ECO:0000256" key="5">
    <source>
        <dbReference type="ARBA" id="ARBA00022679"/>
    </source>
</evidence>
<feature type="domain" description="NAF" evidence="15">
    <location>
        <begin position="313"/>
        <end position="337"/>
    </location>
</feature>
<evidence type="ECO:0000256" key="4">
    <source>
        <dbReference type="ARBA" id="ARBA00022527"/>
    </source>
</evidence>
<dbReference type="InterPro" id="IPR018451">
    <property type="entry name" value="NAF/FISL_domain"/>
</dbReference>
<comment type="catalytic activity">
    <reaction evidence="10">
        <text>L-seryl-[protein] + ATP = O-phospho-L-seryl-[protein] + ADP + H(+)</text>
        <dbReference type="Rhea" id="RHEA:17989"/>
        <dbReference type="Rhea" id="RHEA-COMP:9863"/>
        <dbReference type="Rhea" id="RHEA-COMP:11604"/>
        <dbReference type="ChEBI" id="CHEBI:15378"/>
        <dbReference type="ChEBI" id="CHEBI:29999"/>
        <dbReference type="ChEBI" id="CHEBI:30616"/>
        <dbReference type="ChEBI" id="CHEBI:83421"/>
        <dbReference type="ChEBI" id="CHEBI:456216"/>
        <dbReference type="EC" id="2.7.11.1"/>
    </reaction>
</comment>
<comment type="similarity">
    <text evidence="2">Belongs to the protein kinase superfamily. CAMK Ser/Thr protein kinase family. SNF1 subfamily.</text>
</comment>
<dbReference type="InterPro" id="IPR008271">
    <property type="entry name" value="Ser/Thr_kinase_AS"/>
</dbReference>
<dbReference type="GeneID" id="110779248"/>